<sequence length="306" mass="33878">MNVSLRQLRVFLAVAEHRNFSRAGDVIGLTQPAVSRCIRELESEIGIRLLDRTTREVQLTAEGASLVGEVGRLLDELETTLQAARNVGEQRRGRVRVASSPTISANLMPACVAESLQRYPQISLVLHDQVQRANIISVLNGDVDFGVIVEPQQVDELHTESIMEDPFCLILPQNHPLAARTSVHWQDLERQKLVLLDYASGSRPLIDQALARQDVTCEVVQELGHPTTVFHMLQTGIGIAVMPRLALPLPADSGLAVRPLVPQVTRQIMLARRRNRSLSPAAQVVWQLVRQMASALYPAQENQAGR</sequence>
<evidence type="ECO:0000256" key="1">
    <source>
        <dbReference type="ARBA" id="ARBA00009437"/>
    </source>
</evidence>
<dbReference type="Gene3D" id="1.10.10.10">
    <property type="entry name" value="Winged helix-like DNA-binding domain superfamily/Winged helix DNA-binding domain"/>
    <property type="match status" value="1"/>
</dbReference>
<dbReference type="PANTHER" id="PTHR30419:SF14">
    <property type="entry name" value="LYSR FAMILY TRANSCRIPTIONAL REGULATOR"/>
    <property type="match status" value="1"/>
</dbReference>
<dbReference type="PRINTS" id="PR00039">
    <property type="entry name" value="HTHLYSR"/>
</dbReference>
<reference evidence="7" key="1">
    <citation type="journal article" date="2019" name="Int. J. Syst. Evol. Microbiol.">
        <title>The Global Catalogue of Microorganisms (GCM) 10K type strain sequencing project: providing services to taxonomists for standard genome sequencing and annotation.</title>
        <authorList>
            <consortium name="The Broad Institute Genomics Platform"/>
            <consortium name="The Broad Institute Genome Sequencing Center for Infectious Disease"/>
            <person name="Wu L."/>
            <person name="Ma J."/>
        </authorList>
    </citation>
    <scope>NUCLEOTIDE SEQUENCE [LARGE SCALE GENOMIC DNA]</scope>
    <source>
        <strain evidence="7">CGMCC 1.8859</strain>
    </source>
</reference>
<evidence type="ECO:0000256" key="2">
    <source>
        <dbReference type="ARBA" id="ARBA00023015"/>
    </source>
</evidence>
<comment type="similarity">
    <text evidence="1">Belongs to the LysR transcriptional regulatory family.</text>
</comment>
<evidence type="ECO:0000259" key="5">
    <source>
        <dbReference type="PROSITE" id="PS50931"/>
    </source>
</evidence>
<keyword evidence="4" id="KW-0804">Transcription</keyword>
<organism evidence="6 7">
    <name type="scientific">Silvimonas iriomotensis</name>
    <dbReference type="NCBI Taxonomy" id="449662"/>
    <lineage>
        <taxon>Bacteria</taxon>
        <taxon>Pseudomonadati</taxon>
        <taxon>Pseudomonadota</taxon>
        <taxon>Betaproteobacteria</taxon>
        <taxon>Neisseriales</taxon>
        <taxon>Chitinibacteraceae</taxon>
        <taxon>Silvimonas</taxon>
    </lineage>
</organism>
<dbReference type="Proteomes" id="UP000637267">
    <property type="component" value="Unassembled WGS sequence"/>
</dbReference>
<dbReference type="Pfam" id="PF00126">
    <property type="entry name" value="HTH_1"/>
    <property type="match status" value="1"/>
</dbReference>
<keyword evidence="3" id="KW-0238">DNA-binding</keyword>
<dbReference type="RefSeq" id="WP_188705252.1">
    <property type="nucleotide sequence ID" value="NZ_BMLX01000004.1"/>
</dbReference>
<dbReference type="InterPro" id="IPR005119">
    <property type="entry name" value="LysR_subst-bd"/>
</dbReference>
<keyword evidence="7" id="KW-1185">Reference proteome</keyword>
<keyword evidence="2" id="KW-0805">Transcription regulation</keyword>
<dbReference type="InterPro" id="IPR036390">
    <property type="entry name" value="WH_DNA-bd_sf"/>
</dbReference>
<dbReference type="SUPFAM" id="SSF46785">
    <property type="entry name" value="Winged helix' DNA-binding domain"/>
    <property type="match status" value="1"/>
</dbReference>
<gene>
    <name evidence="6" type="ORF">GCM10010970_30820</name>
</gene>
<dbReference type="EMBL" id="BMLX01000004">
    <property type="protein sequence ID" value="GGP23082.1"/>
    <property type="molecule type" value="Genomic_DNA"/>
</dbReference>
<dbReference type="InterPro" id="IPR000847">
    <property type="entry name" value="LysR_HTH_N"/>
</dbReference>
<dbReference type="Pfam" id="PF03466">
    <property type="entry name" value="LysR_substrate"/>
    <property type="match status" value="1"/>
</dbReference>
<dbReference type="PROSITE" id="PS50931">
    <property type="entry name" value="HTH_LYSR"/>
    <property type="match status" value="1"/>
</dbReference>
<comment type="caution">
    <text evidence="6">The sequence shown here is derived from an EMBL/GenBank/DDBJ whole genome shotgun (WGS) entry which is preliminary data.</text>
</comment>
<dbReference type="Gene3D" id="3.40.190.290">
    <property type="match status" value="1"/>
</dbReference>
<dbReference type="InterPro" id="IPR036388">
    <property type="entry name" value="WH-like_DNA-bd_sf"/>
</dbReference>
<evidence type="ECO:0000256" key="3">
    <source>
        <dbReference type="ARBA" id="ARBA00023125"/>
    </source>
</evidence>
<feature type="domain" description="HTH lysR-type" evidence="5">
    <location>
        <begin position="1"/>
        <end position="60"/>
    </location>
</feature>
<proteinExistence type="inferred from homology"/>
<dbReference type="InterPro" id="IPR050950">
    <property type="entry name" value="HTH-type_LysR_regulators"/>
</dbReference>
<evidence type="ECO:0000313" key="7">
    <source>
        <dbReference type="Proteomes" id="UP000637267"/>
    </source>
</evidence>
<accession>A0ABQ2PC31</accession>
<protein>
    <submittedName>
        <fullName evidence="6">LysR family transcriptional regulator</fullName>
    </submittedName>
</protein>
<name>A0ABQ2PC31_9NEIS</name>
<dbReference type="SUPFAM" id="SSF53850">
    <property type="entry name" value="Periplasmic binding protein-like II"/>
    <property type="match status" value="1"/>
</dbReference>
<evidence type="ECO:0000313" key="6">
    <source>
        <dbReference type="EMBL" id="GGP23082.1"/>
    </source>
</evidence>
<evidence type="ECO:0000256" key="4">
    <source>
        <dbReference type="ARBA" id="ARBA00023163"/>
    </source>
</evidence>
<dbReference type="PANTHER" id="PTHR30419">
    <property type="entry name" value="HTH-TYPE TRANSCRIPTIONAL REGULATOR YBHD"/>
    <property type="match status" value="1"/>
</dbReference>
<dbReference type="CDD" id="cd08440">
    <property type="entry name" value="PBP2_LTTR_like_4"/>
    <property type="match status" value="1"/>
</dbReference>